<feature type="domain" description="GP-PDE" evidence="1">
    <location>
        <begin position="47"/>
        <end position="281"/>
    </location>
</feature>
<evidence type="ECO:0000313" key="3">
    <source>
        <dbReference type="Proteomes" id="UP001200642"/>
    </source>
</evidence>
<gene>
    <name evidence="2" type="ORF">K8352_15710</name>
</gene>
<reference evidence="2" key="1">
    <citation type="submission" date="2023-02" db="EMBL/GenBank/DDBJ databases">
        <title>Genome of Flavobacteriaceae gen. nov. sp. strain F89.</title>
        <authorList>
            <person name="Wang Y."/>
        </authorList>
    </citation>
    <scope>NUCLEOTIDE SEQUENCE</scope>
    <source>
        <strain evidence="2">F89</strain>
    </source>
</reference>
<dbReference type="InterPro" id="IPR017946">
    <property type="entry name" value="PLC-like_Pdiesterase_TIM-brl"/>
</dbReference>
<organism evidence="2 3">
    <name type="scientific">Cerina litoralis</name>
    <dbReference type="NCBI Taxonomy" id="2874477"/>
    <lineage>
        <taxon>Bacteria</taxon>
        <taxon>Pseudomonadati</taxon>
        <taxon>Bacteroidota</taxon>
        <taxon>Flavobacteriia</taxon>
        <taxon>Flavobacteriales</taxon>
        <taxon>Flavobacteriaceae</taxon>
        <taxon>Cerina</taxon>
    </lineage>
</organism>
<dbReference type="PROSITE" id="PS51704">
    <property type="entry name" value="GP_PDE"/>
    <property type="match status" value="1"/>
</dbReference>
<name>A0AAE3EYQ0_9FLAO</name>
<protein>
    <recommendedName>
        <fullName evidence="1">GP-PDE domain-containing protein</fullName>
    </recommendedName>
</protein>
<dbReference type="Proteomes" id="UP001200642">
    <property type="component" value="Unassembled WGS sequence"/>
</dbReference>
<sequence>MRDKHLGILRISAMRQMGKYIFLSLCAFLLGQPVLNAQSEVPVLPTKGICAHRGAVEHFPENTIPAFEEAIRLGAQMIEFDVQLTKDNKLVVIHDRTLDRTTNGVGPVNGSTLAEIIKLDAGSWKSDKFSGEKVPTLQEVLRIMPKNVWLNIHLKGNRRLGVEVAQVVVSENRIPQSVIACERKAAQGVQNVSTEIAICNMERLNSRTDYIDETIKKGYAFIQLKKSRNNGAFRSDIERLKKQGIHINYVQADTGVEMAELFDLGVNFILTDHLTELMDAFGEKETLDVRQ</sequence>
<dbReference type="PANTHER" id="PTHR46211">
    <property type="entry name" value="GLYCEROPHOSPHORYL DIESTER PHOSPHODIESTERASE"/>
    <property type="match status" value="1"/>
</dbReference>
<dbReference type="Pfam" id="PF03009">
    <property type="entry name" value="GDPD"/>
    <property type="match status" value="1"/>
</dbReference>
<comment type="caution">
    <text evidence="2">The sequence shown here is derived from an EMBL/GenBank/DDBJ whole genome shotgun (WGS) entry which is preliminary data.</text>
</comment>
<dbReference type="GO" id="GO:0008081">
    <property type="term" value="F:phosphoric diester hydrolase activity"/>
    <property type="evidence" value="ECO:0007669"/>
    <property type="project" value="InterPro"/>
</dbReference>
<dbReference type="RefSeq" id="WP_317903346.1">
    <property type="nucleotide sequence ID" value="NZ_JAIRBC010000026.1"/>
</dbReference>
<dbReference type="EMBL" id="JAIRBC010000026">
    <property type="protein sequence ID" value="MCG2462206.1"/>
    <property type="molecule type" value="Genomic_DNA"/>
</dbReference>
<dbReference type="PANTHER" id="PTHR46211:SF1">
    <property type="entry name" value="GLYCEROPHOSPHODIESTER PHOSPHODIESTERASE, CYTOPLASMIC"/>
    <property type="match status" value="1"/>
</dbReference>
<dbReference type="InterPro" id="IPR030395">
    <property type="entry name" value="GP_PDE_dom"/>
</dbReference>
<evidence type="ECO:0000259" key="1">
    <source>
        <dbReference type="PROSITE" id="PS51704"/>
    </source>
</evidence>
<dbReference type="GO" id="GO:0006629">
    <property type="term" value="P:lipid metabolic process"/>
    <property type="evidence" value="ECO:0007669"/>
    <property type="project" value="InterPro"/>
</dbReference>
<accession>A0AAE3EYQ0</accession>
<dbReference type="AlphaFoldDB" id="A0AAE3EYQ0"/>
<proteinExistence type="predicted"/>
<dbReference type="SUPFAM" id="SSF51695">
    <property type="entry name" value="PLC-like phosphodiesterases"/>
    <property type="match status" value="1"/>
</dbReference>
<evidence type="ECO:0000313" key="2">
    <source>
        <dbReference type="EMBL" id="MCG2462206.1"/>
    </source>
</evidence>
<keyword evidence="3" id="KW-1185">Reference proteome</keyword>
<dbReference type="Gene3D" id="3.20.20.190">
    <property type="entry name" value="Phosphatidylinositol (PI) phosphodiesterase"/>
    <property type="match status" value="1"/>
</dbReference>